<evidence type="ECO:0000259" key="5">
    <source>
        <dbReference type="PROSITE" id="PS50305"/>
    </source>
</evidence>
<dbReference type="eggNOG" id="COG0846">
    <property type="taxonomic scope" value="Bacteria"/>
</dbReference>
<dbReference type="PROSITE" id="PS50305">
    <property type="entry name" value="SIRTUIN"/>
    <property type="match status" value="1"/>
</dbReference>
<protein>
    <recommendedName>
        <fullName evidence="1">protein acetyllysine N-acetyltransferase</fullName>
        <ecNumber evidence="1">2.3.1.286</ecNumber>
    </recommendedName>
</protein>
<dbReference type="KEGG" id="atm:ANT_12910"/>
<dbReference type="InterPro" id="IPR050134">
    <property type="entry name" value="NAD-dep_sirtuin_deacylases"/>
</dbReference>
<dbReference type="FunCoup" id="E8N4G1">
    <property type="interactions" value="304"/>
</dbReference>
<keyword evidence="6" id="KW-0378">Hydrolase</keyword>
<dbReference type="InterPro" id="IPR026591">
    <property type="entry name" value="Sirtuin_cat_small_dom_sf"/>
</dbReference>
<dbReference type="EMBL" id="AP012029">
    <property type="protein sequence ID" value="BAJ63325.1"/>
    <property type="molecule type" value="Genomic_DNA"/>
</dbReference>
<dbReference type="Proteomes" id="UP000008922">
    <property type="component" value="Chromosome"/>
</dbReference>
<dbReference type="SUPFAM" id="SSF52467">
    <property type="entry name" value="DHS-like NAD/FAD-binding domain"/>
    <property type="match status" value="1"/>
</dbReference>
<keyword evidence="7" id="KW-1185">Reference proteome</keyword>
<dbReference type="PANTHER" id="PTHR11085">
    <property type="entry name" value="NAD-DEPENDENT PROTEIN DEACYLASE SIRTUIN-5, MITOCHONDRIAL-RELATED"/>
    <property type="match status" value="1"/>
</dbReference>
<evidence type="ECO:0000256" key="4">
    <source>
        <dbReference type="PROSITE-ProRule" id="PRU00236"/>
    </source>
</evidence>
<evidence type="ECO:0000313" key="7">
    <source>
        <dbReference type="Proteomes" id="UP000008922"/>
    </source>
</evidence>
<dbReference type="InterPro" id="IPR029035">
    <property type="entry name" value="DHS-like_NAD/FAD-binding_dom"/>
</dbReference>
<dbReference type="Pfam" id="PF02146">
    <property type="entry name" value="SIR2"/>
    <property type="match status" value="1"/>
</dbReference>
<dbReference type="InterPro" id="IPR026590">
    <property type="entry name" value="Ssirtuin_cat_dom"/>
</dbReference>
<dbReference type="CDD" id="cd01407">
    <property type="entry name" value="SIR2-fam"/>
    <property type="match status" value="1"/>
</dbReference>
<accession>E8N4G1</accession>
<gene>
    <name evidence="6" type="primary">npdA</name>
    <name evidence="6" type="ordered locus">ANT_12910</name>
</gene>
<evidence type="ECO:0000256" key="2">
    <source>
        <dbReference type="ARBA" id="ARBA00022679"/>
    </source>
</evidence>
<dbReference type="EC" id="2.3.1.286" evidence="1"/>
<dbReference type="Gene3D" id="3.40.50.1220">
    <property type="entry name" value="TPP-binding domain"/>
    <property type="match status" value="1"/>
</dbReference>
<dbReference type="GO" id="GO:0017136">
    <property type="term" value="F:histone deacetylase activity, NAD-dependent"/>
    <property type="evidence" value="ECO:0007669"/>
    <property type="project" value="TreeGrafter"/>
</dbReference>
<dbReference type="GO" id="GO:0016787">
    <property type="term" value="F:hydrolase activity"/>
    <property type="evidence" value="ECO:0007669"/>
    <property type="project" value="UniProtKB-KW"/>
</dbReference>
<name>E8N4G1_ANATU</name>
<comment type="caution">
    <text evidence="4">Lacks conserved residue(s) required for the propagation of feature annotation.</text>
</comment>
<dbReference type="Gene3D" id="3.30.1600.10">
    <property type="entry name" value="SIR2/SIRT2 'Small Domain"/>
    <property type="match status" value="1"/>
</dbReference>
<keyword evidence="3" id="KW-0520">NAD</keyword>
<feature type="domain" description="Deacetylase sirtuin-type" evidence="5">
    <location>
        <begin position="1"/>
        <end position="229"/>
    </location>
</feature>
<proteinExistence type="predicted"/>
<dbReference type="AlphaFoldDB" id="E8N4G1"/>
<dbReference type="HOGENOM" id="CLU_023643_3_0_0"/>
<dbReference type="PANTHER" id="PTHR11085:SF10">
    <property type="entry name" value="NAD-DEPENDENT PROTEIN DEACYLASE SIRTUIN-5, MITOCHONDRIAL-RELATED"/>
    <property type="match status" value="1"/>
</dbReference>
<sequence>MAFTGAGISTPSGIPDFRSAGSGLWERFDPMEVASLGVFLSNPRKFWDWKRPLLRQIWAVQPNDAHRALAEMERQGILRAVITQNIDQLHQRAGSQTVLELHGSIDRLECLKCQATFPMEDFREFLETSEDMPRCPRDSSVLKPTIVLYQEMLPADTWLKAEEHTRQADCMLVIGSSLEVFPANELPRRVVERGARLMINNLSPTRLDNLATLVLPWDVCKVIPLLAEL</sequence>
<dbReference type="InParanoid" id="E8N4G1"/>
<dbReference type="STRING" id="926569.ANT_12910"/>
<evidence type="ECO:0000256" key="3">
    <source>
        <dbReference type="ARBA" id="ARBA00023027"/>
    </source>
</evidence>
<keyword evidence="2" id="KW-0808">Transferase</keyword>
<dbReference type="InterPro" id="IPR003000">
    <property type="entry name" value="Sirtuin"/>
</dbReference>
<dbReference type="NCBIfam" id="NF001753">
    <property type="entry name" value="PRK00481.1-3"/>
    <property type="match status" value="1"/>
</dbReference>
<organism evidence="6 7">
    <name type="scientific">Anaerolinea thermophila (strain DSM 14523 / JCM 11388 / NBRC 100420 / UNI-1)</name>
    <dbReference type="NCBI Taxonomy" id="926569"/>
    <lineage>
        <taxon>Bacteria</taxon>
        <taxon>Bacillati</taxon>
        <taxon>Chloroflexota</taxon>
        <taxon>Anaerolineae</taxon>
        <taxon>Anaerolineales</taxon>
        <taxon>Anaerolineaceae</taxon>
        <taxon>Anaerolinea</taxon>
    </lineage>
</organism>
<dbReference type="GO" id="GO:0070403">
    <property type="term" value="F:NAD+ binding"/>
    <property type="evidence" value="ECO:0007669"/>
    <property type="project" value="InterPro"/>
</dbReference>
<reference evidence="6 7" key="1">
    <citation type="submission" date="2010-12" db="EMBL/GenBank/DDBJ databases">
        <title>Whole genome sequence of Anaerolinea thermophila UNI-1.</title>
        <authorList>
            <person name="Narita-Yamada S."/>
            <person name="Kishi E."/>
            <person name="Watanabe Y."/>
            <person name="Takasaki K."/>
            <person name="Ankai A."/>
            <person name="Oguchi A."/>
            <person name="Fukui S."/>
            <person name="Takahashi M."/>
            <person name="Yashiro I."/>
            <person name="Hosoyama A."/>
            <person name="Sekiguchi Y."/>
            <person name="Hanada S."/>
            <person name="Fujita N."/>
        </authorList>
    </citation>
    <scope>NUCLEOTIDE SEQUENCE [LARGE SCALE GENOMIC DNA]</scope>
    <source>
        <strain evidence="7">DSM 14523 / JCM 11388 / NBRC 100420 / UNI-1</strain>
    </source>
</reference>
<evidence type="ECO:0000256" key="1">
    <source>
        <dbReference type="ARBA" id="ARBA00012928"/>
    </source>
</evidence>
<evidence type="ECO:0000313" key="6">
    <source>
        <dbReference type="EMBL" id="BAJ63325.1"/>
    </source>
</evidence>